<dbReference type="InterPro" id="IPR044492">
    <property type="entry name" value="P_typ_ATPase_HD_dom"/>
</dbReference>
<dbReference type="PROSITE" id="PS50846">
    <property type="entry name" value="HMA_2"/>
    <property type="match status" value="1"/>
</dbReference>
<dbReference type="PRINTS" id="PR00119">
    <property type="entry name" value="CATATPASE"/>
</dbReference>
<accession>F3KZM5</accession>
<keyword evidence="12 15" id="KW-1133">Transmembrane helix</keyword>
<dbReference type="NCBIfam" id="TIGR01525">
    <property type="entry name" value="ATPase-IB_hvy"/>
    <property type="match status" value="1"/>
</dbReference>
<evidence type="ECO:0000313" key="16">
    <source>
        <dbReference type="EMBL" id="EGG30454.1"/>
    </source>
</evidence>
<keyword evidence="11" id="KW-1278">Translocase</keyword>
<evidence type="ECO:0000256" key="15">
    <source>
        <dbReference type="RuleBase" id="RU362081"/>
    </source>
</evidence>
<keyword evidence="17" id="KW-1185">Reference proteome</keyword>
<evidence type="ECO:0000256" key="10">
    <source>
        <dbReference type="ARBA" id="ARBA00022842"/>
    </source>
</evidence>
<dbReference type="Gene3D" id="3.40.50.1000">
    <property type="entry name" value="HAD superfamily/HAD-like"/>
    <property type="match status" value="1"/>
</dbReference>
<evidence type="ECO:0000313" key="17">
    <source>
        <dbReference type="Proteomes" id="UP000005615"/>
    </source>
</evidence>
<feature type="transmembrane region" description="Helical" evidence="15">
    <location>
        <begin position="196"/>
        <end position="216"/>
    </location>
</feature>
<dbReference type="EMBL" id="AEIG01000014">
    <property type="protein sequence ID" value="EGG30454.1"/>
    <property type="molecule type" value="Genomic_DNA"/>
</dbReference>
<reference evidence="16 17" key="1">
    <citation type="journal article" date="2011" name="J. Bacteriol.">
        <title>Genome sequence of strain IMCC3088, a proteorhodopsin-containing marine bacterium belonging to the OM60/NOR5 clade.</title>
        <authorList>
            <person name="Jang Y."/>
            <person name="Oh H.M."/>
            <person name="Kang I."/>
            <person name="Lee K."/>
            <person name="Yang S.J."/>
            <person name="Cho J.C."/>
        </authorList>
    </citation>
    <scope>NUCLEOTIDE SEQUENCE [LARGE SCALE GENOMIC DNA]</scope>
    <source>
        <strain evidence="16 17">IMCC3088</strain>
    </source>
</reference>
<dbReference type="Gene3D" id="2.70.150.10">
    <property type="entry name" value="Calcium-transporting ATPase, cytoplasmic transduction domain A"/>
    <property type="match status" value="1"/>
</dbReference>
<dbReference type="GO" id="GO:0055070">
    <property type="term" value="P:copper ion homeostasis"/>
    <property type="evidence" value="ECO:0007669"/>
    <property type="project" value="TreeGrafter"/>
</dbReference>
<keyword evidence="7 15" id="KW-0479">Metal-binding</keyword>
<evidence type="ECO:0000256" key="9">
    <source>
        <dbReference type="ARBA" id="ARBA00022840"/>
    </source>
</evidence>
<dbReference type="InterPro" id="IPR027256">
    <property type="entry name" value="P-typ_ATPase_IB"/>
</dbReference>
<evidence type="ECO:0000256" key="6">
    <source>
        <dbReference type="ARBA" id="ARBA00022692"/>
    </source>
</evidence>
<name>F3KZM5_9GAMM</name>
<dbReference type="InterPro" id="IPR021993">
    <property type="entry name" value="ATPase-cat-bd"/>
</dbReference>
<dbReference type="SFLD" id="SFLDG00002">
    <property type="entry name" value="C1.7:_P-type_atpase_like"/>
    <property type="match status" value="1"/>
</dbReference>
<dbReference type="InterPro" id="IPR036412">
    <property type="entry name" value="HAD-like_sf"/>
</dbReference>
<dbReference type="InterPro" id="IPR023299">
    <property type="entry name" value="ATPase_P-typ_cyto_dom_N"/>
</dbReference>
<dbReference type="NCBIfam" id="TIGR01494">
    <property type="entry name" value="ATPase_P-type"/>
    <property type="match status" value="2"/>
</dbReference>
<dbReference type="Pfam" id="PF00403">
    <property type="entry name" value="HMA"/>
    <property type="match status" value="1"/>
</dbReference>
<evidence type="ECO:0000256" key="8">
    <source>
        <dbReference type="ARBA" id="ARBA00022741"/>
    </source>
</evidence>
<dbReference type="InterPro" id="IPR023214">
    <property type="entry name" value="HAD_sf"/>
</dbReference>
<feature type="transmembrane region" description="Helical" evidence="15">
    <location>
        <begin position="441"/>
        <end position="461"/>
    </location>
</feature>
<dbReference type="CDD" id="cd00371">
    <property type="entry name" value="HMA"/>
    <property type="match status" value="1"/>
</dbReference>
<evidence type="ECO:0000256" key="12">
    <source>
        <dbReference type="ARBA" id="ARBA00022989"/>
    </source>
</evidence>
<dbReference type="SUPFAM" id="SSF81665">
    <property type="entry name" value="Calcium ATPase, transmembrane domain M"/>
    <property type="match status" value="1"/>
</dbReference>
<dbReference type="InterPro" id="IPR001757">
    <property type="entry name" value="P_typ_ATPase"/>
</dbReference>
<protein>
    <submittedName>
        <fullName evidence="16">Type cbb3 cytochrome oxidase biogenesis protein CcoI Copper-translocating P-type ATPase</fullName>
    </submittedName>
</protein>
<dbReference type="PANTHER" id="PTHR43520">
    <property type="entry name" value="ATP7, ISOFORM B"/>
    <property type="match status" value="1"/>
</dbReference>
<keyword evidence="10" id="KW-0460">Magnesium</keyword>
<keyword evidence="14 15" id="KW-0472">Membrane</keyword>
<evidence type="ECO:0000256" key="4">
    <source>
        <dbReference type="ARBA" id="ARBA00022475"/>
    </source>
</evidence>
<dbReference type="GO" id="GO:0005507">
    <property type="term" value="F:copper ion binding"/>
    <property type="evidence" value="ECO:0007669"/>
    <property type="project" value="TreeGrafter"/>
</dbReference>
<dbReference type="STRING" id="2518989.IMCC3088_431"/>
<comment type="similarity">
    <text evidence="2 15">Belongs to the cation transport ATPase (P-type) (TC 3.A.3) family. Type IB subfamily.</text>
</comment>
<dbReference type="OrthoDB" id="9814270at2"/>
<dbReference type="GO" id="GO:0005886">
    <property type="term" value="C:plasma membrane"/>
    <property type="evidence" value="ECO:0007669"/>
    <property type="project" value="UniProtKB-SubCell"/>
</dbReference>
<dbReference type="Proteomes" id="UP000005615">
    <property type="component" value="Unassembled WGS sequence"/>
</dbReference>
<keyword evidence="3" id="KW-0813">Transport</keyword>
<dbReference type="InterPro" id="IPR059000">
    <property type="entry name" value="ATPase_P-type_domA"/>
</dbReference>
<dbReference type="InterPro" id="IPR006121">
    <property type="entry name" value="HMA_dom"/>
</dbReference>
<dbReference type="GO" id="GO:0016887">
    <property type="term" value="F:ATP hydrolysis activity"/>
    <property type="evidence" value="ECO:0007669"/>
    <property type="project" value="InterPro"/>
</dbReference>
<sequence length="832" mass="90120">MRKLSVMAPPEIILPNVKAGTPGCFHCGEPIDGPSTFSSVIEGRERPMCCAGCKAVADLIVESGMAHFYSQRTHYAETPPEQLLNLSYDSYDFSELGTSTGDPSTTDTHTVQLLIQGMTCAACSWLVERQALRTVGVKAARVSLSESTLNAEVDSSTPLTELMQSIGKLGYRVQPFQSSERTKLLGLENKLMLKRLAVAGLGMMQVGMFAIALHAGAIQGMEIEYQQLMRWVSLPIALFVTLYSGGAFFRSAWSHLRHGAVVMDLPISIALGLAIAASIYATVTASGEVYFDSVVMFVFFLLVARYFEHRSRFASSLSLQKIQDTLPRVANRLFENTLEYCSIRDLKYGDRIRVFAGDTIPLDGIVVSGDSDIDESTFTGESVPRAVTASDHVFAGTLNLKQSIDLEVTSDPDSTKLKALENAISFAETQKPKIAQLADRIAGVFILGVLTIASATAYYWWQHEPDNAFWIALSVLVVSCPCALGLATPAALTTAAQSLRQVGAIIRGDNAIEQLSHIDTVIFDKTGTLTDGQFECVKTLTFGKLKASDYFILAQALQSHSAHPIASAFAGTVNYEHVDESLKSAVSALLESDSECRPRREAQGLSFMHKGLRLEIGNAAFLTQAKLPSPWPTEPLHWIGLSIDSNIVALFGLQDKLRSNAKALVEYYRDAGIRTLLLTGDASAHAHSLATALPFDACAFGLSPEQKLAYLSDLQHQGRKVLMVGDGINDAAVLAQANTGIAVSQATDLARAKADIVVTDSDLTPIKLAHRLALRTRKIIQQNLIWALGYNIVAIPLACLGHIPPWLAALGMSLSSLIVVFNSLRLKNHPMA</sequence>
<keyword evidence="6 15" id="KW-0812">Transmembrane</keyword>
<dbReference type="SFLD" id="SFLDS00003">
    <property type="entry name" value="Haloacid_Dehalogenase"/>
    <property type="match status" value="1"/>
</dbReference>
<evidence type="ECO:0000256" key="1">
    <source>
        <dbReference type="ARBA" id="ARBA00004651"/>
    </source>
</evidence>
<feature type="transmembrane region" description="Helical" evidence="15">
    <location>
        <begin position="784"/>
        <end position="803"/>
    </location>
</feature>
<dbReference type="Gene3D" id="3.40.1110.10">
    <property type="entry name" value="Calcium-transporting ATPase, cytoplasmic domain N"/>
    <property type="match status" value="1"/>
</dbReference>
<keyword evidence="5" id="KW-0597">Phosphoprotein</keyword>
<proteinExistence type="inferred from homology"/>
<keyword evidence="13" id="KW-0406">Ion transport</keyword>
<dbReference type="eggNOG" id="COG2217">
    <property type="taxonomic scope" value="Bacteria"/>
</dbReference>
<evidence type="ECO:0000256" key="7">
    <source>
        <dbReference type="ARBA" id="ARBA00022723"/>
    </source>
</evidence>
<dbReference type="RefSeq" id="WP_009574866.1">
    <property type="nucleotide sequence ID" value="NZ_AEIG01000014.1"/>
</dbReference>
<dbReference type="InterPro" id="IPR018303">
    <property type="entry name" value="ATPase_P-typ_P_site"/>
</dbReference>
<dbReference type="PROSITE" id="PS00154">
    <property type="entry name" value="ATPASE_E1_E2"/>
    <property type="match status" value="1"/>
</dbReference>
<evidence type="ECO:0000256" key="11">
    <source>
        <dbReference type="ARBA" id="ARBA00022967"/>
    </source>
</evidence>
<dbReference type="SFLD" id="SFLDF00027">
    <property type="entry name" value="p-type_atpase"/>
    <property type="match status" value="1"/>
</dbReference>
<dbReference type="Pfam" id="PF00702">
    <property type="entry name" value="Hydrolase"/>
    <property type="match status" value="1"/>
</dbReference>
<comment type="subcellular location">
    <subcellularLocation>
        <location evidence="1">Cell membrane</location>
        <topology evidence="1">Multi-pass membrane protein</topology>
    </subcellularLocation>
</comment>
<dbReference type="InterPro" id="IPR023298">
    <property type="entry name" value="ATPase_P-typ_TM_dom_sf"/>
</dbReference>
<evidence type="ECO:0000256" key="5">
    <source>
        <dbReference type="ARBA" id="ARBA00022553"/>
    </source>
</evidence>
<gene>
    <name evidence="16" type="ORF">IMCC3088_431</name>
</gene>
<dbReference type="CDD" id="cd02079">
    <property type="entry name" value="P-type_ATPase_HM"/>
    <property type="match status" value="1"/>
</dbReference>
<evidence type="ECO:0000256" key="14">
    <source>
        <dbReference type="ARBA" id="ARBA00023136"/>
    </source>
</evidence>
<dbReference type="GO" id="GO:0005524">
    <property type="term" value="F:ATP binding"/>
    <property type="evidence" value="ECO:0007669"/>
    <property type="project" value="UniProtKB-UniRule"/>
</dbReference>
<dbReference type="AlphaFoldDB" id="F3KZM5"/>
<evidence type="ECO:0000256" key="3">
    <source>
        <dbReference type="ARBA" id="ARBA00022448"/>
    </source>
</evidence>
<dbReference type="InterPro" id="IPR008250">
    <property type="entry name" value="ATPase_P-typ_transduc_dom_A_sf"/>
</dbReference>
<dbReference type="GO" id="GO:0043682">
    <property type="term" value="F:P-type divalent copper transporter activity"/>
    <property type="evidence" value="ECO:0007669"/>
    <property type="project" value="TreeGrafter"/>
</dbReference>
<dbReference type="SUPFAM" id="SSF56784">
    <property type="entry name" value="HAD-like"/>
    <property type="match status" value="1"/>
</dbReference>
<dbReference type="Pfam" id="PF00122">
    <property type="entry name" value="E1-E2_ATPase"/>
    <property type="match status" value="1"/>
</dbReference>
<feature type="transmembrane region" description="Helical" evidence="15">
    <location>
        <begin position="228"/>
        <end position="249"/>
    </location>
</feature>
<keyword evidence="4 15" id="KW-1003">Cell membrane</keyword>
<dbReference type="SUPFAM" id="SSF55008">
    <property type="entry name" value="HMA, heavy metal-associated domain"/>
    <property type="match status" value="1"/>
</dbReference>
<evidence type="ECO:0000256" key="2">
    <source>
        <dbReference type="ARBA" id="ARBA00006024"/>
    </source>
</evidence>
<feature type="transmembrane region" description="Helical" evidence="15">
    <location>
        <begin position="289"/>
        <end position="307"/>
    </location>
</feature>
<evidence type="ECO:0000256" key="13">
    <source>
        <dbReference type="ARBA" id="ARBA00023065"/>
    </source>
</evidence>
<keyword evidence="8 15" id="KW-0547">Nucleotide-binding</keyword>
<dbReference type="PANTHER" id="PTHR43520:SF5">
    <property type="entry name" value="CATION-TRANSPORTING P-TYPE ATPASE-RELATED"/>
    <property type="match status" value="1"/>
</dbReference>
<dbReference type="Gene3D" id="3.30.70.100">
    <property type="match status" value="1"/>
</dbReference>
<dbReference type="InterPro" id="IPR036163">
    <property type="entry name" value="HMA_dom_sf"/>
</dbReference>
<organism evidence="16 17">
    <name type="scientific">Aequoribacter fuscus</name>
    <dbReference type="NCBI Taxonomy" id="2518989"/>
    <lineage>
        <taxon>Bacteria</taxon>
        <taxon>Pseudomonadati</taxon>
        <taxon>Pseudomonadota</taxon>
        <taxon>Gammaproteobacteria</taxon>
        <taxon>Cellvibrionales</taxon>
        <taxon>Halieaceae</taxon>
        <taxon>Aequoribacter</taxon>
    </lineage>
</organism>
<keyword evidence="9 15" id="KW-0067">ATP-binding</keyword>
<dbReference type="SUPFAM" id="SSF81653">
    <property type="entry name" value="Calcium ATPase, transduction domain A"/>
    <property type="match status" value="1"/>
</dbReference>
<feature type="transmembrane region" description="Helical" evidence="15">
    <location>
        <begin position="467"/>
        <end position="492"/>
    </location>
</feature>
<dbReference type="Pfam" id="PF12156">
    <property type="entry name" value="ATPase-cat_bd"/>
    <property type="match status" value="1"/>
</dbReference>
<comment type="caution">
    <text evidence="16">The sequence shown here is derived from an EMBL/GenBank/DDBJ whole genome shotgun (WGS) entry which is preliminary data.</text>
</comment>